<keyword evidence="1" id="KW-0597">Phosphoprotein</keyword>
<feature type="domain" description="FHA" evidence="2">
    <location>
        <begin position="158"/>
        <end position="212"/>
    </location>
</feature>
<dbReference type="InterPro" id="IPR008984">
    <property type="entry name" value="SMAD_FHA_dom_sf"/>
</dbReference>
<dbReference type="SUPFAM" id="SSF49879">
    <property type="entry name" value="SMAD/FHA domain"/>
    <property type="match status" value="1"/>
</dbReference>
<protein>
    <submittedName>
        <fullName evidence="3">DUF3662 and FHA domain-containing protein</fullName>
    </submittedName>
</protein>
<evidence type="ECO:0000313" key="3">
    <source>
        <dbReference type="EMBL" id="BEH02231.1"/>
    </source>
</evidence>
<keyword evidence="4" id="KW-1185">Reference proteome</keyword>
<evidence type="ECO:0000313" key="4">
    <source>
        <dbReference type="Proteomes" id="UP001431656"/>
    </source>
</evidence>
<dbReference type="Proteomes" id="UP001431656">
    <property type="component" value="Chromosome"/>
</dbReference>
<dbReference type="InterPro" id="IPR050923">
    <property type="entry name" value="Cell_Proc_Reg/RNA_Proc"/>
</dbReference>
<dbReference type="Pfam" id="PF00498">
    <property type="entry name" value="FHA"/>
    <property type="match status" value="1"/>
</dbReference>
<gene>
    <name evidence="3" type="ORF">brsh051_15120</name>
</gene>
<dbReference type="InterPro" id="IPR022128">
    <property type="entry name" value="FhaA_N"/>
</dbReference>
<sequence length="238" mass="25974">MGWLHNVERGLENAVNTVFARAFRGEVEPIEIVTRLTKELDAQAKLLNRDKRLVPNNFTVYLSTHDYDELAPMARAINDDIVPELRRHAGERHYVFNGPIRIDYECDPSLSVGRFRVSSESVATVAETGGAASTTAIKRAPLVLEVNGVRHPLLPPGFTIGRGSEADLRINDPGISRQHARIIVQPADNGEVLVSIEDLGSTNGVIVNGQRVTKVTLGDGSRIEIGSTRMLVHSPVGS</sequence>
<dbReference type="RefSeq" id="WP_286263670.1">
    <property type="nucleotide sequence ID" value="NZ_AP028056.1"/>
</dbReference>
<proteinExistence type="predicted"/>
<dbReference type="Gene3D" id="3.30.2320.60">
    <property type="entry name" value="FhaA, phosphopeptide-binding domain (DUF3662)"/>
    <property type="match status" value="1"/>
</dbReference>
<dbReference type="SMART" id="SM00240">
    <property type="entry name" value="FHA"/>
    <property type="match status" value="1"/>
</dbReference>
<evidence type="ECO:0000256" key="1">
    <source>
        <dbReference type="ARBA" id="ARBA00022553"/>
    </source>
</evidence>
<dbReference type="PANTHER" id="PTHR23308">
    <property type="entry name" value="NUCLEAR INHIBITOR OF PROTEIN PHOSPHATASE-1"/>
    <property type="match status" value="1"/>
</dbReference>
<dbReference type="PROSITE" id="PS50006">
    <property type="entry name" value="FHA_DOMAIN"/>
    <property type="match status" value="1"/>
</dbReference>
<dbReference type="AlphaFoldDB" id="A0AAN0MHA1"/>
<dbReference type="Gene3D" id="2.60.200.20">
    <property type="match status" value="1"/>
</dbReference>
<dbReference type="EMBL" id="AP028056">
    <property type="protein sequence ID" value="BEH02231.1"/>
    <property type="molecule type" value="Genomic_DNA"/>
</dbReference>
<name>A0AAN0MHA1_9ACTN</name>
<dbReference type="InterPro" id="IPR042287">
    <property type="entry name" value="FhaA_N_sf"/>
</dbReference>
<reference evidence="3" key="1">
    <citation type="journal article" date="2024" name="Int. J. Syst. Evol. Microbiol.">
        <title>Brooklawnia propionicigenes sp. nov., a facultatively anaerobic, propionate-producing bacterium isolated from a methanogenic reactor treating waste from cattle farms.</title>
        <authorList>
            <person name="Akita Y."/>
            <person name="Ueki A."/>
            <person name="Tonouchi A."/>
            <person name="Sugawara Y."/>
            <person name="Honma S."/>
            <person name="Kaku N."/>
            <person name="Ueki K."/>
        </authorList>
    </citation>
    <scope>NUCLEOTIDE SEQUENCE</scope>
    <source>
        <strain evidence="3">SH051</strain>
    </source>
</reference>
<organism evidence="3 4">
    <name type="scientific">Brooklawnia propionicigenes</name>
    <dbReference type="NCBI Taxonomy" id="3041175"/>
    <lineage>
        <taxon>Bacteria</taxon>
        <taxon>Bacillati</taxon>
        <taxon>Actinomycetota</taxon>
        <taxon>Actinomycetes</taxon>
        <taxon>Propionibacteriales</taxon>
        <taxon>Propionibacteriaceae</taxon>
        <taxon>Brooklawnia</taxon>
    </lineage>
</organism>
<dbReference type="KEGG" id="broo:brsh051_15120"/>
<dbReference type="Pfam" id="PF12401">
    <property type="entry name" value="FhaA_N"/>
    <property type="match status" value="1"/>
</dbReference>
<accession>A0AAN0MHA1</accession>
<dbReference type="CDD" id="cd00060">
    <property type="entry name" value="FHA"/>
    <property type="match status" value="1"/>
</dbReference>
<dbReference type="InterPro" id="IPR000253">
    <property type="entry name" value="FHA_dom"/>
</dbReference>
<evidence type="ECO:0000259" key="2">
    <source>
        <dbReference type="PROSITE" id="PS50006"/>
    </source>
</evidence>